<dbReference type="PANTHER" id="PTHR10173">
    <property type="entry name" value="METHIONINE SULFOXIDE REDUCTASE"/>
    <property type="match status" value="1"/>
</dbReference>
<dbReference type="PRINTS" id="PR00130">
    <property type="entry name" value="DNASEI"/>
</dbReference>
<organism evidence="6 7">
    <name type="scientific">Cichlidogyrus casuarinus</name>
    <dbReference type="NCBI Taxonomy" id="1844966"/>
    <lineage>
        <taxon>Eukaryota</taxon>
        <taxon>Metazoa</taxon>
        <taxon>Spiralia</taxon>
        <taxon>Lophotrochozoa</taxon>
        <taxon>Platyhelminthes</taxon>
        <taxon>Monogenea</taxon>
        <taxon>Monopisthocotylea</taxon>
        <taxon>Dactylogyridea</taxon>
        <taxon>Ancyrocephalidae</taxon>
        <taxon>Cichlidogyrus</taxon>
    </lineage>
</organism>
<keyword evidence="3" id="KW-0560">Oxidoreductase</keyword>
<dbReference type="PANTHER" id="PTHR10173:SF52">
    <property type="entry name" value="METHIONINE-R-SULFOXIDE REDUCTASE B1"/>
    <property type="match status" value="1"/>
</dbReference>
<dbReference type="EMBL" id="JBJKFK010000166">
    <property type="protein sequence ID" value="KAL3319155.1"/>
    <property type="molecule type" value="Genomic_DNA"/>
</dbReference>
<dbReference type="GO" id="GO:0033743">
    <property type="term" value="F:peptide-methionine (R)-S-oxide reductase activity"/>
    <property type="evidence" value="ECO:0007669"/>
    <property type="project" value="UniProtKB-EC"/>
</dbReference>
<dbReference type="SUPFAM" id="SSF51316">
    <property type="entry name" value="Mss4-like"/>
    <property type="match status" value="1"/>
</dbReference>
<sequence length="167" mass="18580">MIVVHITPGDVQNELDELYDDIPQVVAHYCKDLAAGACPIVILGDMNADCGYLSKKKRKGLKFWTDKDWFWLVQDGVDTTIAKSRCTYDRSDTKFSCPHGWPAFSAAVHGSVKESPDNTLGMQRVEVTCNNCGSHLGHVFEGEGYNAANRRFCINSASLSFNEEEKI</sequence>
<evidence type="ECO:0000259" key="5">
    <source>
        <dbReference type="PROSITE" id="PS51790"/>
    </source>
</evidence>
<keyword evidence="7" id="KW-1185">Reference proteome</keyword>
<protein>
    <recommendedName>
        <fullName evidence="2">peptide-methionine (R)-S-oxide reductase</fullName>
        <ecNumber evidence="2">1.8.4.12</ecNumber>
    </recommendedName>
</protein>
<evidence type="ECO:0000313" key="6">
    <source>
        <dbReference type="EMBL" id="KAL3319155.1"/>
    </source>
</evidence>
<comment type="caution">
    <text evidence="6">The sequence shown here is derived from an EMBL/GenBank/DDBJ whole genome shotgun (WGS) entry which is preliminary data.</text>
</comment>
<comment type="catalytic activity">
    <reaction evidence="4">
        <text>L-methionyl-[protein] + [thioredoxin]-disulfide + H2O = L-methionyl-(R)-S-oxide-[protein] + [thioredoxin]-dithiol</text>
        <dbReference type="Rhea" id="RHEA:24164"/>
        <dbReference type="Rhea" id="RHEA-COMP:10698"/>
        <dbReference type="Rhea" id="RHEA-COMP:10700"/>
        <dbReference type="Rhea" id="RHEA-COMP:12313"/>
        <dbReference type="Rhea" id="RHEA-COMP:12314"/>
        <dbReference type="ChEBI" id="CHEBI:15377"/>
        <dbReference type="ChEBI" id="CHEBI:16044"/>
        <dbReference type="ChEBI" id="CHEBI:29950"/>
        <dbReference type="ChEBI" id="CHEBI:45764"/>
        <dbReference type="ChEBI" id="CHEBI:50058"/>
        <dbReference type="EC" id="1.8.4.12"/>
    </reaction>
</comment>
<dbReference type="InterPro" id="IPR016202">
    <property type="entry name" value="DNase_I"/>
</dbReference>
<dbReference type="InterPro" id="IPR028427">
    <property type="entry name" value="Met_Sox_Rdtase_MsrB"/>
</dbReference>
<dbReference type="InterPro" id="IPR002579">
    <property type="entry name" value="Met_Sox_Rdtase_MsrB_dom"/>
</dbReference>
<dbReference type="Gene3D" id="2.170.150.20">
    <property type="entry name" value="Peptide methionine sulfoxide reductase"/>
    <property type="match status" value="1"/>
</dbReference>
<reference evidence="6 7" key="1">
    <citation type="submission" date="2024-11" db="EMBL/GenBank/DDBJ databases">
        <title>Adaptive evolution of stress response genes in parasites aligns with host niche diversity.</title>
        <authorList>
            <person name="Hahn C."/>
            <person name="Resl P."/>
        </authorList>
    </citation>
    <scope>NUCLEOTIDE SEQUENCE [LARGE SCALE GENOMIC DNA]</scope>
    <source>
        <strain evidence="6">EGGRZ-B1_66</strain>
        <tissue evidence="6">Body</tissue>
    </source>
</reference>
<dbReference type="InterPro" id="IPR011057">
    <property type="entry name" value="Mss4-like_sf"/>
</dbReference>
<dbReference type="Proteomes" id="UP001626550">
    <property type="component" value="Unassembled WGS sequence"/>
</dbReference>
<evidence type="ECO:0000256" key="3">
    <source>
        <dbReference type="ARBA" id="ARBA00023002"/>
    </source>
</evidence>
<comment type="similarity">
    <text evidence="1">Belongs to the MsrB Met sulfoxide reductase family.</text>
</comment>
<dbReference type="PROSITE" id="PS51790">
    <property type="entry name" value="MSRB"/>
    <property type="match status" value="1"/>
</dbReference>
<accession>A0ABD2QHZ7</accession>
<name>A0ABD2QHZ7_9PLAT</name>
<dbReference type="AlphaFoldDB" id="A0ABD2QHZ7"/>
<gene>
    <name evidence="6" type="ORF">Ciccas_002192</name>
</gene>
<feature type="domain" description="MsrB" evidence="5">
    <location>
        <begin position="91"/>
        <end position="164"/>
    </location>
</feature>
<dbReference type="Pfam" id="PF01641">
    <property type="entry name" value="SelR"/>
    <property type="match status" value="1"/>
</dbReference>
<evidence type="ECO:0000256" key="2">
    <source>
        <dbReference type="ARBA" id="ARBA00012499"/>
    </source>
</evidence>
<evidence type="ECO:0000256" key="1">
    <source>
        <dbReference type="ARBA" id="ARBA00007174"/>
    </source>
</evidence>
<evidence type="ECO:0000256" key="4">
    <source>
        <dbReference type="ARBA" id="ARBA00048488"/>
    </source>
</evidence>
<evidence type="ECO:0000313" key="7">
    <source>
        <dbReference type="Proteomes" id="UP001626550"/>
    </source>
</evidence>
<proteinExistence type="inferred from homology"/>
<dbReference type="EC" id="1.8.4.12" evidence="2"/>